<feature type="binding site" evidence="6">
    <location>
        <position position="513"/>
    </location>
    <ligand>
        <name>Ca(2+)</name>
        <dbReference type="ChEBI" id="CHEBI:29108"/>
    </ligand>
</feature>
<dbReference type="GO" id="GO:0036503">
    <property type="term" value="P:ERAD pathway"/>
    <property type="evidence" value="ECO:0007669"/>
    <property type="project" value="UniProtKB-ARBA"/>
</dbReference>
<evidence type="ECO:0000256" key="6">
    <source>
        <dbReference type="PIRSR" id="PIRSR601382-2"/>
    </source>
</evidence>
<evidence type="ECO:0000313" key="8">
    <source>
        <dbReference type="EMBL" id="PHH75330.1"/>
    </source>
</evidence>
<dbReference type="Pfam" id="PF01532">
    <property type="entry name" value="Glyco_hydro_47"/>
    <property type="match status" value="2"/>
</dbReference>
<dbReference type="InterPro" id="IPR001382">
    <property type="entry name" value="Glyco_hydro_47"/>
</dbReference>
<dbReference type="PANTHER" id="PTHR11742:SF29">
    <property type="entry name" value="ALPHA-1,2-MANNOSIDASE"/>
    <property type="match status" value="1"/>
</dbReference>
<dbReference type="OrthoDB" id="8118055at2759"/>
<dbReference type="Gene3D" id="1.50.10.10">
    <property type="match status" value="2"/>
</dbReference>
<comment type="pathway">
    <text evidence="2">Protein modification; protein glycosylation.</text>
</comment>
<keyword evidence="6" id="KW-0106">Calcium</keyword>
<comment type="cofactor">
    <cofactor evidence="1 6">
        <name>Ca(2+)</name>
        <dbReference type="ChEBI" id="CHEBI:29108"/>
    </cofactor>
</comment>
<evidence type="ECO:0000256" key="2">
    <source>
        <dbReference type="ARBA" id="ARBA00004922"/>
    </source>
</evidence>
<dbReference type="GO" id="GO:0005975">
    <property type="term" value="P:carbohydrate metabolic process"/>
    <property type="evidence" value="ECO:0007669"/>
    <property type="project" value="InterPro"/>
</dbReference>
<evidence type="ECO:0000313" key="9">
    <source>
        <dbReference type="Proteomes" id="UP000226431"/>
    </source>
</evidence>
<dbReference type="SUPFAM" id="SSF48225">
    <property type="entry name" value="Seven-hairpin glycosidases"/>
    <property type="match status" value="1"/>
</dbReference>
<organism evidence="8 9">
    <name type="scientific">Ophiocordyceps camponoti-rufipedis</name>
    <dbReference type="NCBI Taxonomy" id="2004952"/>
    <lineage>
        <taxon>Eukaryota</taxon>
        <taxon>Fungi</taxon>
        <taxon>Dikarya</taxon>
        <taxon>Ascomycota</taxon>
        <taxon>Pezizomycotina</taxon>
        <taxon>Sordariomycetes</taxon>
        <taxon>Hypocreomycetidae</taxon>
        <taxon>Hypocreales</taxon>
        <taxon>Ophiocordycipitaceae</taxon>
        <taxon>Ophiocordyceps</taxon>
    </lineage>
</organism>
<dbReference type="InterPro" id="IPR012341">
    <property type="entry name" value="6hp_glycosidase-like_sf"/>
</dbReference>
<dbReference type="GO" id="GO:0005509">
    <property type="term" value="F:calcium ion binding"/>
    <property type="evidence" value="ECO:0007669"/>
    <property type="project" value="InterPro"/>
</dbReference>
<protein>
    <recommendedName>
        <fullName evidence="7">alpha-1,2-Mannosidase</fullName>
        <ecNumber evidence="7">3.2.1.-</ecNumber>
    </recommendedName>
</protein>
<proteinExistence type="inferred from homology"/>
<dbReference type="PANTHER" id="PTHR11742">
    <property type="entry name" value="MANNOSYL-OLIGOSACCHARIDE ALPHA-1,2-MANNOSIDASE-RELATED"/>
    <property type="match status" value="1"/>
</dbReference>
<dbReference type="GO" id="GO:0004571">
    <property type="term" value="F:mannosyl-oligosaccharide 1,2-alpha-mannosidase activity"/>
    <property type="evidence" value="ECO:0007669"/>
    <property type="project" value="InterPro"/>
</dbReference>
<dbReference type="GO" id="GO:0005783">
    <property type="term" value="C:endoplasmic reticulum"/>
    <property type="evidence" value="ECO:0007669"/>
    <property type="project" value="TreeGrafter"/>
</dbReference>
<comment type="caution">
    <text evidence="8">The sequence shown here is derived from an EMBL/GenBank/DDBJ whole genome shotgun (WGS) entry which is preliminary data.</text>
</comment>
<name>A0A2C5Z6B6_9HYPO</name>
<dbReference type="UniPathway" id="UPA00378"/>
<comment type="similarity">
    <text evidence="3 7">Belongs to the glycosyl hydrolase 47 family.</text>
</comment>
<keyword evidence="9" id="KW-1185">Reference proteome</keyword>
<keyword evidence="5" id="KW-1015">Disulfide bond</keyword>
<dbReference type="InterPro" id="IPR036026">
    <property type="entry name" value="Seven-hairpin_glycosidases"/>
</dbReference>
<dbReference type="EC" id="3.2.1.-" evidence="7"/>
<evidence type="ECO:0000256" key="5">
    <source>
        <dbReference type="ARBA" id="ARBA00023157"/>
    </source>
</evidence>
<dbReference type="InterPro" id="IPR050749">
    <property type="entry name" value="Glycosyl_Hydrolase_47"/>
</dbReference>
<evidence type="ECO:0000256" key="4">
    <source>
        <dbReference type="ARBA" id="ARBA00022801"/>
    </source>
</evidence>
<dbReference type="PRINTS" id="PR00747">
    <property type="entry name" value="GLYHDRLASE47"/>
</dbReference>
<accession>A0A2C5Z6B6</accession>
<evidence type="ECO:0000256" key="3">
    <source>
        <dbReference type="ARBA" id="ARBA00007658"/>
    </source>
</evidence>
<keyword evidence="4 7" id="KW-0378">Hydrolase</keyword>
<dbReference type="EMBL" id="NJES01000222">
    <property type="protein sequence ID" value="PHH75330.1"/>
    <property type="molecule type" value="Genomic_DNA"/>
</dbReference>
<dbReference type="AlphaFoldDB" id="A0A2C5Z6B6"/>
<evidence type="ECO:0000256" key="7">
    <source>
        <dbReference type="RuleBase" id="RU361193"/>
    </source>
</evidence>
<gene>
    <name evidence="8" type="ORF">CDD80_2461</name>
</gene>
<sequence length="522" mass="58493">MMEKESRILRPRARLPSKRRRRDVLVALAMAATLWYVWTVSQASSPSEWTRLQQWMNRPAAKAIVGKASSFDWANVQLRHRPASKDAKMPEPGPERMPTIQHVFAPETAAEAALRTERLGEVRRLFQDNWRSYRRFAWGRDALLPVSGAGRDQFGGWAATLVDSLDTLWIMGLRQEFHEAAEMAAGIDFGKATTARINVFETNIRYLGGLLAAYDLSGQPALLAKAVELGDLVYGAFNTVNGMPVDFLDLASAKNGLGLEVEARVVAAAPGTLSLELTRLSQLTGDAKYHDAAAAVMAVFSEGQNRTLVPGAWPMYVSMRDGDVVSDSAFTLGGCVDSLYEYLPKMYQLLRGGGAVDYRAMFTAFSETASRYFLFRPMLPGANTSGCAWDEQAWKTARDARPEWKPHLPLGFTHAKDPRYLLRPEAIESVFYMWRVTGRDEFREAAWDMFLAVRNGTRTDLANAAVLDVTRGVYPLEKEDYMESFWLAETLKYFYLVFSLPEVVSLDEFVLNTEAHPLRVPV</sequence>
<dbReference type="STRING" id="2004952.A0A2C5Z6B6"/>
<reference evidence="8 9" key="1">
    <citation type="submission" date="2017-06" db="EMBL/GenBank/DDBJ databases">
        <title>Ant-infecting Ophiocordyceps genomes reveal a high diversity of potential behavioral manipulation genes and a possible major role for enterotoxins.</title>
        <authorList>
            <person name="De Bekker C."/>
            <person name="Evans H.C."/>
            <person name="Brachmann A."/>
            <person name="Hughes D.P."/>
        </authorList>
    </citation>
    <scope>NUCLEOTIDE SEQUENCE [LARGE SCALE GENOMIC DNA]</scope>
    <source>
        <strain evidence="8 9">Map16</strain>
    </source>
</reference>
<keyword evidence="7" id="KW-0326">Glycosidase</keyword>
<evidence type="ECO:0000256" key="1">
    <source>
        <dbReference type="ARBA" id="ARBA00001913"/>
    </source>
</evidence>
<keyword evidence="6" id="KW-0479">Metal-binding</keyword>
<dbReference type="Proteomes" id="UP000226431">
    <property type="component" value="Unassembled WGS sequence"/>
</dbReference>
<dbReference type="GO" id="GO:0016020">
    <property type="term" value="C:membrane"/>
    <property type="evidence" value="ECO:0007669"/>
    <property type="project" value="InterPro"/>
</dbReference>